<keyword evidence="1" id="KW-1133">Transmembrane helix</keyword>
<evidence type="ECO:0000313" key="4">
    <source>
        <dbReference type="Proteomes" id="UP000248132"/>
    </source>
</evidence>
<dbReference type="Gene3D" id="3.40.190.10">
    <property type="entry name" value="Periplasmic binding protein-like II"/>
    <property type="match status" value="1"/>
</dbReference>
<keyword evidence="4" id="KW-1185">Reference proteome</keyword>
<dbReference type="OrthoDB" id="186379at2"/>
<feature type="domain" description="PBP" evidence="2">
    <location>
        <begin position="50"/>
        <end position="189"/>
    </location>
</feature>
<dbReference type="Pfam" id="PF12849">
    <property type="entry name" value="PBP_like_2"/>
    <property type="match status" value="1"/>
</dbReference>
<dbReference type="SUPFAM" id="SSF53850">
    <property type="entry name" value="Periplasmic binding protein-like II"/>
    <property type="match status" value="1"/>
</dbReference>
<keyword evidence="1" id="KW-0472">Membrane</keyword>
<dbReference type="PROSITE" id="PS51257">
    <property type="entry name" value="PROKAR_LIPOPROTEIN"/>
    <property type="match status" value="1"/>
</dbReference>
<reference evidence="3 4" key="1">
    <citation type="submission" date="2018-06" db="EMBL/GenBank/DDBJ databases">
        <title>Genomic Encyclopedia of Type Strains, Phase I: the one thousand microbial genomes (KMG-I) project.</title>
        <authorList>
            <person name="Kyrpides N."/>
        </authorList>
    </citation>
    <scope>NUCLEOTIDE SEQUENCE [LARGE SCALE GENOMIC DNA]</scope>
    <source>
        <strain evidence="3 4">DSM 19573</strain>
    </source>
</reference>
<dbReference type="InterPro" id="IPR024370">
    <property type="entry name" value="PBP_domain"/>
</dbReference>
<dbReference type="Proteomes" id="UP000248132">
    <property type="component" value="Unassembled WGS sequence"/>
</dbReference>
<dbReference type="EMBL" id="QKMR01000038">
    <property type="protein sequence ID" value="PYG84247.1"/>
    <property type="molecule type" value="Genomic_DNA"/>
</dbReference>
<organism evidence="3 4">
    <name type="scientific">Ruminiclostridium sufflavum DSM 19573</name>
    <dbReference type="NCBI Taxonomy" id="1121337"/>
    <lineage>
        <taxon>Bacteria</taxon>
        <taxon>Bacillati</taxon>
        <taxon>Bacillota</taxon>
        <taxon>Clostridia</taxon>
        <taxon>Eubacteriales</taxon>
        <taxon>Oscillospiraceae</taxon>
        <taxon>Ruminiclostridium</taxon>
    </lineage>
</organism>
<accession>A0A318XFL1</accession>
<evidence type="ECO:0000313" key="3">
    <source>
        <dbReference type="EMBL" id="PYG84247.1"/>
    </source>
</evidence>
<dbReference type="PANTHER" id="PTHR37945">
    <property type="entry name" value="EXTRACELLULAR TUNGSTATE BINDING PROTEIN"/>
    <property type="match status" value="1"/>
</dbReference>
<sequence length="199" mass="21167">MLIWSKGKAKALFKIGLSISIISAFMLLFTACVSDRNSGQSADSENSELNLAVTASINNSGLLEYLSPIIKEDTGISIKVISKKAEEAVKACEAGEADMLLINDKALEDKFVSDGYGVGKAELPNNYFVLLGPASDPAGISGQNCTAAEAFKKIADSKAVFISAGEGAITNKKEMKIWSSGNIKPEGDWYISEVNDMKS</sequence>
<comment type="caution">
    <text evidence="3">The sequence shown here is derived from an EMBL/GenBank/DDBJ whole genome shotgun (WGS) entry which is preliminary data.</text>
</comment>
<feature type="transmembrane region" description="Helical" evidence="1">
    <location>
        <begin position="12"/>
        <end position="31"/>
    </location>
</feature>
<protein>
    <submittedName>
        <fullName evidence="3">Tungstate transport system substrate-binding protein</fullName>
    </submittedName>
</protein>
<dbReference type="PANTHER" id="PTHR37945:SF1">
    <property type="entry name" value="EXTRACELLULAR TUNGSTATE BINDING PROTEIN"/>
    <property type="match status" value="1"/>
</dbReference>
<gene>
    <name evidence="3" type="ORF">LY28_03727</name>
</gene>
<dbReference type="AlphaFoldDB" id="A0A318XFL1"/>
<evidence type="ECO:0000256" key="1">
    <source>
        <dbReference type="SAM" id="Phobius"/>
    </source>
</evidence>
<evidence type="ECO:0000259" key="2">
    <source>
        <dbReference type="Pfam" id="PF12849"/>
    </source>
</evidence>
<proteinExistence type="predicted"/>
<dbReference type="RefSeq" id="WP_110463652.1">
    <property type="nucleotide sequence ID" value="NZ_QKMR01000038.1"/>
</dbReference>
<name>A0A318XFL1_9FIRM</name>
<dbReference type="InterPro" id="IPR052738">
    <property type="entry name" value="ABC-Tungstate_binding"/>
</dbReference>
<keyword evidence="1" id="KW-0812">Transmembrane</keyword>